<dbReference type="Gene3D" id="3.30.9.10">
    <property type="entry name" value="D-Amino Acid Oxidase, subunit A, domain 2"/>
    <property type="match status" value="1"/>
</dbReference>
<dbReference type="RefSeq" id="WP_036579940.1">
    <property type="nucleotide sequence ID" value="NZ_JPJI01000023.1"/>
</dbReference>
<keyword evidence="6" id="KW-1185">Reference proteome</keyword>
<sequence length="349" mass="39535">MKDVIIVGSGIAACSLAWQLYQQGKSLTLISDRKKGSSSVAAGVYNPMVLKRFTAVWNAGVQLEVLNNMFDYVLENTDVDVRTPITVARRFHDEKESLTWIKKSVREDLKMFMNSTVQKIDINGIEASSGYGLVNGTGWVDTIKFMSLTLSFFESLDSVSLETFDYSCLETAHDSVSYKSLSAAHIIFADGYRILDNPYFNHLPIQGNKGEVLLIKIPGLELDYILKSSVFLMPYKDDLFWVGATYDRDDLVDVATLAGKEFLTTRLERFMKLPYDIVEHKHGIRPTTIDRRPFVGHHSIDENVWVFNGMGSRAVLIAPWASLQLIGRMFNNQSLHKEIDIKRFEKVNL</sequence>
<dbReference type="EMBL" id="JPJI01000023">
    <property type="protein sequence ID" value="KEZ94039.1"/>
    <property type="molecule type" value="Genomic_DNA"/>
</dbReference>
<dbReference type="Gene3D" id="3.50.50.60">
    <property type="entry name" value="FAD/NAD(P)-binding domain"/>
    <property type="match status" value="1"/>
</dbReference>
<dbReference type="Proteomes" id="UP000028531">
    <property type="component" value="Unassembled WGS sequence"/>
</dbReference>
<dbReference type="Proteomes" id="UP000239997">
    <property type="component" value="Unassembled WGS sequence"/>
</dbReference>
<evidence type="ECO:0000256" key="1">
    <source>
        <dbReference type="ARBA" id="ARBA00023002"/>
    </source>
</evidence>
<keyword evidence="1" id="KW-0560">Oxidoreductase</keyword>
<evidence type="ECO:0000313" key="4">
    <source>
        <dbReference type="EMBL" id="PRX13025.1"/>
    </source>
</evidence>
<dbReference type="OrthoDB" id="214253at2"/>
<dbReference type="SUPFAM" id="SSF54373">
    <property type="entry name" value="FAD-linked reductases, C-terminal domain"/>
    <property type="match status" value="1"/>
</dbReference>
<evidence type="ECO:0000259" key="2">
    <source>
        <dbReference type="Pfam" id="PF01266"/>
    </source>
</evidence>
<accession>A0A084JYK5</accession>
<comment type="caution">
    <text evidence="3">The sequence shown here is derived from an EMBL/GenBank/DDBJ whole genome shotgun (WGS) entry which is preliminary data.</text>
</comment>
<dbReference type="GO" id="GO:0016491">
    <property type="term" value="F:oxidoreductase activity"/>
    <property type="evidence" value="ECO:0007669"/>
    <property type="project" value="UniProtKB-KW"/>
</dbReference>
<evidence type="ECO:0000313" key="6">
    <source>
        <dbReference type="Proteomes" id="UP000239997"/>
    </source>
</evidence>
<reference evidence="4 6" key="2">
    <citation type="submission" date="2018-03" db="EMBL/GenBank/DDBJ databases">
        <title>Genomic Encyclopedia of Archaeal and Bacterial Type Strains, Phase II (KMG-II): from individual species to whole genera.</title>
        <authorList>
            <person name="Goeker M."/>
        </authorList>
    </citation>
    <scope>NUCLEOTIDE SEQUENCE [LARGE SCALE GENOMIC DNA]</scope>
    <source>
        <strain evidence="4 6">DSM 22727</strain>
    </source>
</reference>
<gene>
    <name evidence="3" type="ORF">IL45_02515</name>
    <name evidence="4" type="ORF">LY02_02082</name>
</gene>
<dbReference type="PANTHER" id="PTHR13847:SF289">
    <property type="entry name" value="GLYCINE OXIDASE"/>
    <property type="match status" value="1"/>
</dbReference>
<reference evidence="3 5" key="1">
    <citation type="submission" date="2014-07" db="EMBL/GenBank/DDBJ databases">
        <title>Draft genome sequence of Nonlabens ulvanivorans, an ulvan degrading bacterium.</title>
        <authorList>
            <person name="Kopel M."/>
            <person name="Helbert W."/>
            <person name="Henrissat B."/>
            <person name="Doniger T."/>
            <person name="Banin E."/>
        </authorList>
    </citation>
    <scope>NUCLEOTIDE SEQUENCE [LARGE SCALE GENOMIC DNA]</scope>
    <source>
        <strain evidence="3 5">PLR</strain>
    </source>
</reference>
<dbReference type="InterPro" id="IPR036188">
    <property type="entry name" value="FAD/NAD-bd_sf"/>
</dbReference>
<protein>
    <submittedName>
        <fullName evidence="3">FAD-dependent oxidoreductase</fullName>
    </submittedName>
    <submittedName>
        <fullName evidence="4">Glycine/D-amino acid oxidase-like deaminating enzyme</fullName>
    </submittedName>
</protein>
<dbReference type="InterPro" id="IPR006076">
    <property type="entry name" value="FAD-dep_OxRdtase"/>
</dbReference>
<proteinExistence type="predicted"/>
<evidence type="ECO:0000313" key="3">
    <source>
        <dbReference type="EMBL" id="KEZ94039.1"/>
    </source>
</evidence>
<dbReference type="PANTHER" id="PTHR13847">
    <property type="entry name" value="SARCOSINE DEHYDROGENASE-RELATED"/>
    <property type="match status" value="1"/>
</dbReference>
<organism evidence="3 5">
    <name type="scientific">Nonlabens ulvanivorans</name>
    <name type="common">Persicivirga ulvanivorans</name>
    <dbReference type="NCBI Taxonomy" id="906888"/>
    <lineage>
        <taxon>Bacteria</taxon>
        <taxon>Pseudomonadati</taxon>
        <taxon>Bacteroidota</taxon>
        <taxon>Flavobacteriia</taxon>
        <taxon>Flavobacteriales</taxon>
        <taxon>Flavobacteriaceae</taxon>
        <taxon>Nonlabens</taxon>
    </lineage>
</organism>
<dbReference type="Pfam" id="PF01266">
    <property type="entry name" value="DAO"/>
    <property type="match status" value="1"/>
</dbReference>
<dbReference type="GO" id="GO:0005737">
    <property type="term" value="C:cytoplasm"/>
    <property type="evidence" value="ECO:0007669"/>
    <property type="project" value="TreeGrafter"/>
</dbReference>
<name>A0A084JYK5_NONUL</name>
<dbReference type="SUPFAM" id="SSF51971">
    <property type="entry name" value="Nucleotide-binding domain"/>
    <property type="match status" value="1"/>
</dbReference>
<evidence type="ECO:0000313" key="5">
    <source>
        <dbReference type="Proteomes" id="UP000028531"/>
    </source>
</evidence>
<feature type="domain" description="FAD dependent oxidoreductase" evidence="2">
    <location>
        <begin position="3"/>
        <end position="321"/>
    </location>
</feature>
<dbReference type="EMBL" id="PVNA01000004">
    <property type="protein sequence ID" value="PRX13025.1"/>
    <property type="molecule type" value="Genomic_DNA"/>
</dbReference>
<dbReference type="AlphaFoldDB" id="A0A084JYK5"/>